<dbReference type="Gene3D" id="3.30.460.20">
    <property type="entry name" value="CorA soluble domain-like"/>
    <property type="match status" value="1"/>
</dbReference>
<dbReference type="InterPro" id="IPR002523">
    <property type="entry name" value="MgTranspt_CorA/ZnTranspt_ZntB"/>
</dbReference>
<evidence type="ECO:0000256" key="9">
    <source>
        <dbReference type="SAM" id="Phobius"/>
    </source>
</evidence>
<dbReference type="SUPFAM" id="SSF144083">
    <property type="entry name" value="Magnesium transport protein CorA, transmembrane region"/>
    <property type="match status" value="1"/>
</dbReference>
<dbReference type="Gene3D" id="1.20.58.340">
    <property type="entry name" value="Magnesium transport protein CorA, transmembrane region"/>
    <property type="match status" value="2"/>
</dbReference>
<evidence type="ECO:0000256" key="4">
    <source>
        <dbReference type="ARBA" id="ARBA00022475"/>
    </source>
</evidence>
<evidence type="ECO:0000256" key="1">
    <source>
        <dbReference type="ARBA" id="ARBA00004651"/>
    </source>
</evidence>
<name>A0A8E2DP44_9APHY</name>
<feature type="region of interest" description="Disordered" evidence="8">
    <location>
        <begin position="253"/>
        <end position="314"/>
    </location>
</feature>
<comment type="similarity">
    <text evidence="2">Belongs to the CorA metal ion transporter (MIT) (TC 1.A.35) family.</text>
</comment>
<keyword evidence="7 9" id="KW-0472">Membrane</keyword>
<evidence type="ECO:0000256" key="3">
    <source>
        <dbReference type="ARBA" id="ARBA00022448"/>
    </source>
</evidence>
<sequence>MPRENSFSDSDGRSLTPDLDEAMATEAEAAQAHPTQTDSIDAAKDTRPSLSHVEELYSAPASLGPRPEEAHPSQATATEQFPVFTTPADRFRSAVQKVIAMRRSSSRMVTRPGIGAEPGVDPRRASAFASYGGIKQQCLIEIVDYSTVRTKFGRMTNQEFVRFIGDRKASRREPWVKVRWINIGGISWDVLSAVALRYDLHPLALEDVLHQRGNARSKVDYYPQHLFIRILRHTLASDKDNSSVDDAVTELPRSGLSSAMNDGDDTDSEPETQTRREDDEKTVFGSASGSRYSTKRDSMRSRVVRGPTKEDLENQPPQFVRLSSITEIDKKKRKNARAVQLIQELKRGDRVNVNIRPLSIFLLRDGTVISVHGDTKLGFTGPITDRLRRRDTGLRTTADASLLVQSLLDLVVDQVLEVVEEYQCRLLKLEQTVLIRPDVNTVRRLHIIQGDLVLHKRTLEPIKTVIYGLRRYDVDRAAALSDAVDPSMKIEGFMSHKAKIYLADVHDHMEYILTCLDMFAGSSENLINYTFNMVTYETNEVMRRLTLVTIICLPLTFLTGYFGMNFDSMWSVKHGHSDVIFWIIALPVMSIVITIFTWQDLKRIAHYLRKRLIQRKVKQTHRRN</sequence>
<evidence type="ECO:0000256" key="8">
    <source>
        <dbReference type="SAM" id="MobiDB-lite"/>
    </source>
</evidence>
<keyword evidence="3" id="KW-0813">Transport</keyword>
<evidence type="ECO:0000313" key="10">
    <source>
        <dbReference type="EMBL" id="OCH92983.1"/>
    </source>
</evidence>
<protein>
    <submittedName>
        <fullName evidence="10">Uncharacterized protein</fullName>
    </submittedName>
</protein>
<feature type="transmembrane region" description="Helical" evidence="9">
    <location>
        <begin position="579"/>
        <end position="601"/>
    </location>
</feature>
<keyword evidence="6 9" id="KW-1133">Transmembrane helix</keyword>
<dbReference type="GO" id="GO:0050897">
    <property type="term" value="F:cobalt ion binding"/>
    <property type="evidence" value="ECO:0007669"/>
    <property type="project" value="TreeGrafter"/>
</dbReference>
<dbReference type="EMBL" id="KV722361">
    <property type="protein sequence ID" value="OCH92983.1"/>
    <property type="molecule type" value="Genomic_DNA"/>
</dbReference>
<dbReference type="OrthoDB" id="165352at2759"/>
<feature type="region of interest" description="Disordered" evidence="8">
    <location>
        <begin position="1"/>
        <end position="50"/>
    </location>
</feature>
<feature type="compositionally biased region" description="Basic and acidic residues" evidence="8">
    <location>
        <begin position="272"/>
        <end position="282"/>
    </location>
</feature>
<dbReference type="PANTHER" id="PTHR46494">
    <property type="entry name" value="CORA FAMILY METAL ION TRANSPORTER (EUROFUNG)"/>
    <property type="match status" value="1"/>
</dbReference>
<keyword evidence="5 9" id="KW-0812">Transmembrane</keyword>
<dbReference type="InterPro" id="IPR045861">
    <property type="entry name" value="CorA_cytoplasmic_dom"/>
</dbReference>
<proteinExistence type="inferred from homology"/>
<reference evidence="10 11" key="1">
    <citation type="submission" date="2016-07" db="EMBL/GenBank/DDBJ databases">
        <title>Draft genome of the white-rot fungus Obba rivulosa 3A-2.</title>
        <authorList>
            <consortium name="DOE Joint Genome Institute"/>
            <person name="Miettinen O."/>
            <person name="Riley R."/>
            <person name="Acob R."/>
            <person name="Barry K."/>
            <person name="Cullen D."/>
            <person name="De Vries R."/>
            <person name="Hainaut M."/>
            <person name="Hatakka A."/>
            <person name="Henrissat B."/>
            <person name="Hilden K."/>
            <person name="Kuo R."/>
            <person name="Labutti K."/>
            <person name="Lipzen A."/>
            <person name="Makela M.R."/>
            <person name="Sandor L."/>
            <person name="Spatafora J.W."/>
            <person name="Grigoriev I.V."/>
            <person name="Hibbett D.S."/>
        </authorList>
    </citation>
    <scope>NUCLEOTIDE SEQUENCE [LARGE SCALE GENOMIC DNA]</scope>
    <source>
        <strain evidence="10 11">3A-2</strain>
    </source>
</reference>
<comment type="subcellular location">
    <subcellularLocation>
        <location evidence="1">Cell membrane</location>
        <topology evidence="1">Multi-pass membrane protein</topology>
    </subcellularLocation>
</comment>
<dbReference type="PANTHER" id="PTHR46494:SF1">
    <property type="entry name" value="CORA FAMILY METAL ION TRANSPORTER (EUROFUNG)"/>
    <property type="match status" value="1"/>
</dbReference>
<dbReference type="GO" id="GO:0000287">
    <property type="term" value="F:magnesium ion binding"/>
    <property type="evidence" value="ECO:0007669"/>
    <property type="project" value="TreeGrafter"/>
</dbReference>
<evidence type="ECO:0000256" key="6">
    <source>
        <dbReference type="ARBA" id="ARBA00022989"/>
    </source>
</evidence>
<dbReference type="GO" id="GO:0015087">
    <property type="term" value="F:cobalt ion transmembrane transporter activity"/>
    <property type="evidence" value="ECO:0007669"/>
    <property type="project" value="TreeGrafter"/>
</dbReference>
<evidence type="ECO:0000256" key="2">
    <source>
        <dbReference type="ARBA" id="ARBA00009765"/>
    </source>
</evidence>
<organism evidence="10 11">
    <name type="scientific">Obba rivulosa</name>
    <dbReference type="NCBI Taxonomy" id="1052685"/>
    <lineage>
        <taxon>Eukaryota</taxon>
        <taxon>Fungi</taxon>
        <taxon>Dikarya</taxon>
        <taxon>Basidiomycota</taxon>
        <taxon>Agaricomycotina</taxon>
        <taxon>Agaricomycetes</taxon>
        <taxon>Polyporales</taxon>
        <taxon>Gelatoporiaceae</taxon>
        <taxon>Obba</taxon>
    </lineage>
</organism>
<evidence type="ECO:0000256" key="5">
    <source>
        <dbReference type="ARBA" id="ARBA00022692"/>
    </source>
</evidence>
<feature type="compositionally biased region" description="Basic and acidic residues" evidence="8">
    <location>
        <begin position="41"/>
        <end position="50"/>
    </location>
</feature>
<dbReference type="InterPro" id="IPR045863">
    <property type="entry name" value="CorA_TM1_TM2"/>
</dbReference>
<accession>A0A8E2DP44</accession>
<dbReference type="GO" id="GO:0005886">
    <property type="term" value="C:plasma membrane"/>
    <property type="evidence" value="ECO:0007669"/>
    <property type="project" value="UniProtKB-SubCell"/>
</dbReference>
<dbReference type="SUPFAM" id="SSF143865">
    <property type="entry name" value="CorA soluble domain-like"/>
    <property type="match status" value="1"/>
</dbReference>
<dbReference type="GO" id="GO:0015095">
    <property type="term" value="F:magnesium ion transmembrane transporter activity"/>
    <property type="evidence" value="ECO:0007669"/>
    <property type="project" value="TreeGrafter"/>
</dbReference>
<feature type="transmembrane region" description="Helical" evidence="9">
    <location>
        <begin position="545"/>
        <end position="564"/>
    </location>
</feature>
<dbReference type="Proteomes" id="UP000250043">
    <property type="component" value="Unassembled WGS sequence"/>
</dbReference>
<gene>
    <name evidence="10" type="ORF">OBBRIDRAFT_790708</name>
</gene>
<keyword evidence="4" id="KW-1003">Cell membrane</keyword>
<dbReference type="AlphaFoldDB" id="A0A8E2DP44"/>
<keyword evidence="11" id="KW-1185">Reference proteome</keyword>
<dbReference type="Pfam" id="PF01544">
    <property type="entry name" value="CorA"/>
    <property type="match status" value="1"/>
</dbReference>
<evidence type="ECO:0000313" key="11">
    <source>
        <dbReference type="Proteomes" id="UP000250043"/>
    </source>
</evidence>
<evidence type="ECO:0000256" key="7">
    <source>
        <dbReference type="ARBA" id="ARBA00023136"/>
    </source>
</evidence>